<comment type="subcellular location">
    <subcellularLocation>
        <location evidence="1 5">Cytoplasm</location>
    </subcellularLocation>
</comment>
<comment type="caution">
    <text evidence="6">The sequence shown here is derived from an EMBL/GenBank/DDBJ whole genome shotgun (WGS) entry which is preliminary data.</text>
</comment>
<dbReference type="Gene3D" id="3.90.950.10">
    <property type="match status" value="1"/>
</dbReference>
<keyword evidence="2 5" id="KW-0963">Cytoplasm</keyword>
<accession>A0A4Q7VTQ1</accession>
<dbReference type="EMBL" id="SHKO01000001">
    <property type="protein sequence ID" value="RZT99980.1"/>
    <property type="molecule type" value="Genomic_DNA"/>
</dbReference>
<dbReference type="HAMAP" id="MF_00528">
    <property type="entry name" value="Maf"/>
    <property type="match status" value="1"/>
</dbReference>
<dbReference type="OrthoDB" id="9813694at2"/>
<comment type="caution">
    <text evidence="5">Lacks conserved residue(s) required for the propagation of feature annotation.</text>
</comment>
<evidence type="ECO:0000256" key="3">
    <source>
        <dbReference type="ARBA" id="ARBA00022801"/>
    </source>
</evidence>
<name>A0A4Q7VTQ1_9BURK</name>
<evidence type="ECO:0000256" key="1">
    <source>
        <dbReference type="ARBA" id="ARBA00004496"/>
    </source>
</evidence>
<dbReference type="Pfam" id="PF02545">
    <property type="entry name" value="Maf"/>
    <property type="match status" value="1"/>
</dbReference>
<dbReference type="GO" id="GO:0047429">
    <property type="term" value="F:nucleoside triphosphate diphosphatase activity"/>
    <property type="evidence" value="ECO:0007669"/>
    <property type="project" value="InterPro"/>
</dbReference>
<feature type="site" description="Important for substrate specificity" evidence="5">
    <location>
        <position position="77"/>
    </location>
</feature>
<evidence type="ECO:0000313" key="7">
    <source>
        <dbReference type="Proteomes" id="UP000293398"/>
    </source>
</evidence>
<keyword evidence="3 5" id="KW-0378">Hydrolase</keyword>
<dbReference type="PANTHER" id="PTHR43213:SF10">
    <property type="entry name" value="7-METHYL-GTP PYROPHOSPHATASE"/>
    <property type="match status" value="1"/>
</dbReference>
<organism evidence="6 7">
    <name type="scientific">Advenella incenata</name>
    <dbReference type="NCBI Taxonomy" id="267800"/>
    <lineage>
        <taxon>Bacteria</taxon>
        <taxon>Pseudomonadati</taxon>
        <taxon>Pseudomonadota</taxon>
        <taxon>Betaproteobacteria</taxon>
        <taxon>Burkholderiales</taxon>
        <taxon>Alcaligenaceae</taxon>
    </lineage>
</organism>
<dbReference type="InterPro" id="IPR003697">
    <property type="entry name" value="Maf-like"/>
</dbReference>
<evidence type="ECO:0000256" key="2">
    <source>
        <dbReference type="ARBA" id="ARBA00022490"/>
    </source>
</evidence>
<feature type="active site" description="Proton acceptor" evidence="5">
    <location>
        <position position="76"/>
    </location>
</feature>
<sequence length="203" mass="21794">MKTMSFSPPRLILASSSVYRKAMLQRLGLPFEAISPGIDESALPGEAPEALSQRLSLAKAQHVAAQYPGRVVIGSDQVATHDGQPIGKPGTHERAFAQLRELSGKTVAFHSALAVTNGARNAVADVVTHCVFRELTDEEIEHYLTVEKPFDTAGSAKAEGLGISLMQSMHSDDPTAIIGLPLIELSRMLRSFDLNPTLLAQPL</sequence>
<dbReference type="InterPro" id="IPR029001">
    <property type="entry name" value="ITPase-like_fam"/>
</dbReference>
<comment type="function">
    <text evidence="5">Nucleoside triphosphate pyrophosphatase that hydrolyzes 7-methyl-GTP (m(7)GTP). May have a dual role in cell division arrest and in preventing the incorporation of modified nucleotides into cellular nucleic acids.</text>
</comment>
<proteinExistence type="inferred from homology"/>
<comment type="catalytic activity">
    <reaction evidence="5">
        <text>N(7)-methyl-GTP + H2O = N(7)-methyl-GMP + diphosphate + H(+)</text>
        <dbReference type="Rhea" id="RHEA:58744"/>
        <dbReference type="ChEBI" id="CHEBI:15377"/>
        <dbReference type="ChEBI" id="CHEBI:15378"/>
        <dbReference type="ChEBI" id="CHEBI:33019"/>
        <dbReference type="ChEBI" id="CHEBI:58285"/>
        <dbReference type="ChEBI" id="CHEBI:87133"/>
    </reaction>
</comment>
<evidence type="ECO:0000256" key="5">
    <source>
        <dbReference type="HAMAP-Rule" id="MF_00528"/>
    </source>
</evidence>
<dbReference type="AlphaFoldDB" id="A0A4Q7VTQ1"/>
<dbReference type="Proteomes" id="UP000293398">
    <property type="component" value="Unassembled WGS sequence"/>
</dbReference>
<feature type="site" description="Important for substrate specificity" evidence="5">
    <location>
        <position position="159"/>
    </location>
</feature>
<keyword evidence="7" id="KW-1185">Reference proteome</keyword>
<keyword evidence="4 5" id="KW-0546">Nucleotide metabolism</keyword>
<evidence type="ECO:0000256" key="4">
    <source>
        <dbReference type="ARBA" id="ARBA00023080"/>
    </source>
</evidence>
<comment type="cofactor">
    <cofactor evidence="5">
        <name>a divalent metal cation</name>
        <dbReference type="ChEBI" id="CHEBI:60240"/>
    </cofactor>
</comment>
<dbReference type="RefSeq" id="WP_128394592.1">
    <property type="nucleotide sequence ID" value="NZ_SHKO01000001.1"/>
</dbReference>
<dbReference type="PANTHER" id="PTHR43213">
    <property type="entry name" value="BIFUNCTIONAL DTTP/UTP PYROPHOSPHATASE/METHYLTRANSFERASE PROTEIN-RELATED"/>
    <property type="match status" value="1"/>
</dbReference>
<dbReference type="CDD" id="cd00555">
    <property type="entry name" value="Maf"/>
    <property type="match status" value="1"/>
</dbReference>
<protein>
    <recommendedName>
        <fullName evidence="5">7-methyl-GTP pyrophosphatase</fullName>
        <shortName evidence="5">m(7)GTP pyrophosphatase</shortName>
        <ecNumber evidence="5">3.6.1.-</ecNumber>
    </recommendedName>
</protein>
<dbReference type="EC" id="3.6.1.-" evidence="5"/>
<dbReference type="GO" id="GO:0005737">
    <property type="term" value="C:cytoplasm"/>
    <property type="evidence" value="ECO:0007669"/>
    <property type="project" value="UniProtKB-SubCell"/>
</dbReference>
<reference evidence="6 7" key="1">
    <citation type="submission" date="2019-02" db="EMBL/GenBank/DDBJ databases">
        <title>Genomic Encyclopedia of Type Strains, Phase IV (KMG-IV): sequencing the most valuable type-strain genomes for metagenomic binning, comparative biology and taxonomic classification.</title>
        <authorList>
            <person name="Goeker M."/>
        </authorList>
    </citation>
    <scope>NUCLEOTIDE SEQUENCE [LARGE SCALE GENOMIC DNA]</scope>
    <source>
        <strain evidence="6 7">DSM 23814</strain>
    </source>
</reference>
<gene>
    <name evidence="6" type="ORF">EV681_1786</name>
</gene>
<dbReference type="SUPFAM" id="SSF52972">
    <property type="entry name" value="ITPase-like"/>
    <property type="match status" value="1"/>
</dbReference>
<evidence type="ECO:0000313" key="6">
    <source>
        <dbReference type="EMBL" id="RZT99980.1"/>
    </source>
</evidence>
<dbReference type="GO" id="GO:0009117">
    <property type="term" value="P:nucleotide metabolic process"/>
    <property type="evidence" value="ECO:0007669"/>
    <property type="project" value="UniProtKB-KW"/>
</dbReference>
<comment type="similarity">
    <text evidence="5">Belongs to the Maf family. YceF subfamily.</text>
</comment>
<dbReference type="NCBIfam" id="TIGR00172">
    <property type="entry name" value="maf"/>
    <property type="match status" value="1"/>
</dbReference>
<feature type="site" description="Important for substrate specificity" evidence="5">
    <location>
        <position position="19"/>
    </location>
</feature>
<dbReference type="PIRSF" id="PIRSF006305">
    <property type="entry name" value="Maf"/>
    <property type="match status" value="1"/>
</dbReference>